<evidence type="ECO:0000313" key="2">
    <source>
        <dbReference type="Proteomes" id="UP001280121"/>
    </source>
</evidence>
<proteinExistence type="predicted"/>
<protein>
    <submittedName>
        <fullName evidence="1">Uncharacterized protein</fullName>
    </submittedName>
</protein>
<dbReference type="EMBL" id="JANJYI010000001">
    <property type="protein sequence ID" value="KAK2665851.1"/>
    <property type="molecule type" value="Genomic_DNA"/>
</dbReference>
<organism evidence="1 2">
    <name type="scientific">Dipteronia dyeriana</name>
    <dbReference type="NCBI Taxonomy" id="168575"/>
    <lineage>
        <taxon>Eukaryota</taxon>
        <taxon>Viridiplantae</taxon>
        <taxon>Streptophyta</taxon>
        <taxon>Embryophyta</taxon>
        <taxon>Tracheophyta</taxon>
        <taxon>Spermatophyta</taxon>
        <taxon>Magnoliopsida</taxon>
        <taxon>eudicotyledons</taxon>
        <taxon>Gunneridae</taxon>
        <taxon>Pentapetalae</taxon>
        <taxon>rosids</taxon>
        <taxon>malvids</taxon>
        <taxon>Sapindales</taxon>
        <taxon>Sapindaceae</taxon>
        <taxon>Hippocastanoideae</taxon>
        <taxon>Acereae</taxon>
        <taxon>Dipteronia</taxon>
    </lineage>
</organism>
<dbReference type="AlphaFoldDB" id="A0AAD9XU59"/>
<gene>
    <name evidence="1" type="ORF">Ddye_004425</name>
</gene>
<evidence type="ECO:0000313" key="1">
    <source>
        <dbReference type="EMBL" id="KAK2665851.1"/>
    </source>
</evidence>
<accession>A0AAD9XU59</accession>
<name>A0AAD9XU59_9ROSI</name>
<keyword evidence="2" id="KW-1185">Reference proteome</keyword>
<reference evidence="1" key="1">
    <citation type="journal article" date="2023" name="Plant J.">
        <title>Genome sequences and population genomics provide insights into the demographic history, inbreeding, and mutation load of two 'living fossil' tree species of Dipteronia.</title>
        <authorList>
            <person name="Feng Y."/>
            <person name="Comes H.P."/>
            <person name="Chen J."/>
            <person name="Zhu S."/>
            <person name="Lu R."/>
            <person name="Zhang X."/>
            <person name="Li P."/>
            <person name="Qiu J."/>
            <person name="Olsen K.M."/>
            <person name="Qiu Y."/>
        </authorList>
    </citation>
    <scope>NUCLEOTIDE SEQUENCE</scope>
    <source>
        <strain evidence="1">KIB01</strain>
    </source>
</reference>
<sequence>MNFYGQHAYDEERETIHVFTMQLADLSQQIEGMISMTPRRKQRVCKICGMVCHDLWGSHLRGEFPEYVEKHTQALNSYNMRPMHEPFENSYNSWPINESYGNSHSQWSSYEPYDNTYNPDWRNRQDFSNMPTRDNFFQDLIARKRKFETLEFG</sequence>
<comment type="caution">
    <text evidence="1">The sequence shown here is derived from an EMBL/GenBank/DDBJ whole genome shotgun (WGS) entry which is preliminary data.</text>
</comment>
<dbReference type="Proteomes" id="UP001280121">
    <property type="component" value="Unassembled WGS sequence"/>
</dbReference>